<keyword evidence="2" id="KW-0732">Signal</keyword>
<keyword evidence="1" id="KW-0472">Membrane</keyword>
<dbReference type="Pfam" id="PF04956">
    <property type="entry name" value="TrbC"/>
    <property type="match status" value="1"/>
</dbReference>
<accession>A0A3M4AI08</accession>
<evidence type="ECO:0000313" key="3">
    <source>
        <dbReference type="EMBL" id="RMP06558.1"/>
    </source>
</evidence>
<comment type="caution">
    <text evidence="3">The sequence shown here is derived from an EMBL/GenBank/DDBJ whole genome shotgun (WGS) entry which is preliminary data.</text>
</comment>
<dbReference type="EMBL" id="RBQE01000286">
    <property type="protein sequence ID" value="RMP06558.1"/>
    <property type="molecule type" value="Genomic_DNA"/>
</dbReference>
<feature type="transmembrane region" description="Helical" evidence="1">
    <location>
        <begin position="48"/>
        <end position="67"/>
    </location>
</feature>
<organism evidence="3 4">
    <name type="scientific">Pseudomonas syringae pv. persicae</name>
    <dbReference type="NCBI Taxonomy" id="237306"/>
    <lineage>
        <taxon>Bacteria</taxon>
        <taxon>Pseudomonadati</taxon>
        <taxon>Pseudomonadota</taxon>
        <taxon>Gammaproteobacteria</taxon>
        <taxon>Pseudomonadales</taxon>
        <taxon>Pseudomonadaceae</taxon>
        <taxon>Pseudomonas</taxon>
    </lineage>
</organism>
<evidence type="ECO:0000313" key="4">
    <source>
        <dbReference type="Proteomes" id="UP000281604"/>
    </source>
</evidence>
<feature type="chain" id="PRO_5018032237" description="VirB2" evidence="2">
    <location>
        <begin position="33"/>
        <end position="101"/>
    </location>
</feature>
<dbReference type="AlphaFoldDB" id="A0A3M4AI08"/>
<evidence type="ECO:0000256" key="1">
    <source>
        <dbReference type="SAM" id="Phobius"/>
    </source>
</evidence>
<keyword evidence="1" id="KW-1133">Transmembrane helix</keyword>
<feature type="signal peptide" evidence="2">
    <location>
        <begin position="1"/>
        <end position="32"/>
    </location>
</feature>
<protein>
    <recommendedName>
        <fullName evidence="5">VirB2</fullName>
    </recommendedName>
</protein>
<dbReference type="RefSeq" id="WP_122290620.1">
    <property type="nucleotide sequence ID" value="NZ_RBQE01000286.1"/>
</dbReference>
<reference evidence="3 4" key="1">
    <citation type="submission" date="2018-08" db="EMBL/GenBank/DDBJ databases">
        <title>Recombination of ecologically and evolutionarily significant loci maintains genetic cohesion in the Pseudomonas syringae species complex.</title>
        <authorList>
            <person name="Dillon M."/>
            <person name="Thakur S."/>
            <person name="Almeida R.N.D."/>
            <person name="Weir B.S."/>
            <person name="Guttman D.S."/>
        </authorList>
    </citation>
    <scope>NUCLEOTIDE SEQUENCE [LARGE SCALE GENOMIC DNA]</scope>
    <source>
        <strain evidence="3 4">ICMP 3706</strain>
    </source>
</reference>
<evidence type="ECO:0008006" key="5">
    <source>
        <dbReference type="Google" id="ProtNLM"/>
    </source>
</evidence>
<evidence type="ECO:0000256" key="2">
    <source>
        <dbReference type="SAM" id="SignalP"/>
    </source>
</evidence>
<proteinExistence type="predicted"/>
<dbReference type="InterPro" id="IPR007039">
    <property type="entry name" value="TrbC/VirB2"/>
</dbReference>
<name>A0A3M4AI08_9PSED</name>
<sequence>MKNKTNQTANRTLSYVAAAVVLTLFAVEPALAQGGLQKVNTFMDNVLAVLRGISVTAVTIAIMWAGYKFLFKHADIGEIAKILGGGLLIGGASELARYLLT</sequence>
<keyword evidence="1" id="KW-0812">Transmembrane</keyword>
<dbReference type="Proteomes" id="UP000281604">
    <property type="component" value="Unassembled WGS sequence"/>
</dbReference>
<gene>
    <name evidence="3" type="ORF">ALQ30_200293</name>
</gene>